<proteinExistence type="predicted"/>
<keyword evidence="1" id="KW-1133">Transmembrane helix</keyword>
<sequence length="87" mass="9350">MAWWHCQLQIASGGGIAKPPLVLRADHYQHHPIASDLSPDCSMLLGGSPSSRRRDLVFIVNPRGLLLSSLLLSSLLCVCSILGLVSC</sequence>
<keyword evidence="1" id="KW-0472">Membrane</keyword>
<evidence type="ECO:0000313" key="2">
    <source>
        <dbReference type="EMBL" id="MBX15892.1"/>
    </source>
</evidence>
<reference evidence="2" key="1">
    <citation type="submission" date="2018-02" db="EMBL/GenBank/DDBJ databases">
        <title>Rhizophora mucronata_Transcriptome.</title>
        <authorList>
            <person name="Meera S.P."/>
            <person name="Sreeshan A."/>
            <person name="Augustine A."/>
        </authorList>
    </citation>
    <scope>NUCLEOTIDE SEQUENCE</scope>
    <source>
        <tissue evidence="2">Leaf</tissue>
    </source>
</reference>
<dbReference type="AlphaFoldDB" id="A0A2P2LD30"/>
<name>A0A2P2LD30_RHIMU</name>
<organism evidence="2">
    <name type="scientific">Rhizophora mucronata</name>
    <name type="common">Asiatic mangrove</name>
    <dbReference type="NCBI Taxonomy" id="61149"/>
    <lineage>
        <taxon>Eukaryota</taxon>
        <taxon>Viridiplantae</taxon>
        <taxon>Streptophyta</taxon>
        <taxon>Embryophyta</taxon>
        <taxon>Tracheophyta</taxon>
        <taxon>Spermatophyta</taxon>
        <taxon>Magnoliopsida</taxon>
        <taxon>eudicotyledons</taxon>
        <taxon>Gunneridae</taxon>
        <taxon>Pentapetalae</taxon>
        <taxon>rosids</taxon>
        <taxon>fabids</taxon>
        <taxon>Malpighiales</taxon>
        <taxon>Rhizophoraceae</taxon>
        <taxon>Rhizophora</taxon>
    </lineage>
</organism>
<keyword evidence="1" id="KW-0812">Transmembrane</keyword>
<dbReference type="EMBL" id="GGEC01035408">
    <property type="protein sequence ID" value="MBX15892.1"/>
    <property type="molecule type" value="Transcribed_RNA"/>
</dbReference>
<evidence type="ECO:0000256" key="1">
    <source>
        <dbReference type="SAM" id="Phobius"/>
    </source>
</evidence>
<accession>A0A2P2LD30</accession>
<feature type="transmembrane region" description="Helical" evidence="1">
    <location>
        <begin position="65"/>
        <end position="85"/>
    </location>
</feature>
<protein>
    <submittedName>
        <fullName evidence="2">Bmru protein</fullName>
    </submittedName>
</protein>